<evidence type="ECO:0000256" key="4">
    <source>
        <dbReference type="ARBA" id="ARBA00022737"/>
    </source>
</evidence>
<keyword evidence="2 12" id="KW-0812">Transmembrane</keyword>
<evidence type="ECO:0000259" key="14">
    <source>
        <dbReference type="PROSITE" id="PS50835"/>
    </source>
</evidence>
<dbReference type="Pfam" id="PF00041">
    <property type="entry name" value="fn3"/>
    <property type="match status" value="2"/>
</dbReference>
<evidence type="ECO:0000256" key="11">
    <source>
        <dbReference type="SAM" id="MobiDB-lite"/>
    </source>
</evidence>
<dbReference type="Pfam" id="PF13927">
    <property type="entry name" value="Ig_3"/>
    <property type="match status" value="3"/>
</dbReference>
<dbReference type="Proteomes" id="UP001168990">
    <property type="component" value="Unassembled WGS sequence"/>
</dbReference>
<evidence type="ECO:0000256" key="6">
    <source>
        <dbReference type="ARBA" id="ARBA00022989"/>
    </source>
</evidence>
<dbReference type="GO" id="GO:0030154">
    <property type="term" value="P:cell differentiation"/>
    <property type="evidence" value="ECO:0007669"/>
    <property type="project" value="UniProtKB-ARBA"/>
</dbReference>
<dbReference type="InterPro" id="IPR003599">
    <property type="entry name" value="Ig_sub"/>
</dbReference>
<dbReference type="FunFam" id="2.60.40.10:FF:000032">
    <property type="entry name" value="palladin isoform X1"/>
    <property type="match status" value="2"/>
</dbReference>
<feature type="domain" description="Ig-like" evidence="14">
    <location>
        <begin position="156"/>
        <end position="226"/>
    </location>
</feature>
<feature type="domain" description="Fibronectin type-III" evidence="15">
    <location>
        <begin position="526"/>
        <end position="623"/>
    </location>
</feature>
<keyword evidence="9" id="KW-0325">Glycoprotein</keyword>
<reference evidence="16" key="2">
    <citation type="submission" date="2023-03" db="EMBL/GenBank/DDBJ databases">
        <authorList>
            <person name="Inwood S.N."/>
            <person name="Skelly J.G."/>
            <person name="Guhlin J."/>
            <person name="Harrop T.W.R."/>
            <person name="Goldson S.G."/>
            <person name="Dearden P.K."/>
        </authorList>
    </citation>
    <scope>NUCLEOTIDE SEQUENCE</scope>
    <source>
        <strain evidence="16">Irish</strain>
        <tissue evidence="16">Whole body</tissue>
    </source>
</reference>
<keyword evidence="7 12" id="KW-0472">Membrane</keyword>
<keyword evidence="5" id="KW-0130">Cell adhesion</keyword>
<evidence type="ECO:0008006" key="18">
    <source>
        <dbReference type="Google" id="ProtNLM"/>
    </source>
</evidence>
<feature type="domain" description="Ig-like" evidence="14">
    <location>
        <begin position="326"/>
        <end position="426"/>
    </location>
</feature>
<dbReference type="PRINTS" id="PR01838">
    <property type="entry name" value="NCAMFAMILY"/>
</dbReference>
<evidence type="ECO:0000313" key="16">
    <source>
        <dbReference type="EMBL" id="KAK0158315.1"/>
    </source>
</evidence>
<dbReference type="Gene3D" id="2.60.40.10">
    <property type="entry name" value="Immunoglobulins"/>
    <property type="match status" value="7"/>
</dbReference>
<dbReference type="InterPro" id="IPR050958">
    <property type="entry name" value="Cell_Adh-Cytoskel_Orgn"/>
</dbReference>
<dbReference type="SUPFAM" id="SSF48726">
    <property type="entry name" value="Immunoglobulin"/>
    <property type="match status" value="5"/>
</dbReference>
<evidence type="ECO:0000259" key="15">
    <source>
        <dbReference type="PROSITE" id="PS50853"/>
    </source>
</evidence>
<feature type="region of interest" description="Disordered" evidence="11">
    <location>
        <begin position="610"/>
        <end position="629"/>
    </location>
</feature>
<dbReference type="EMBL" id="JAQQBS010001424">
    <property type="protein sequence ID" value="KAK0158315.1"/>
    <property type="molecule type" value="Genomic_DNA"/>
</dbReference>
<dbReference type="SMART" id="SM00060">
    <property type="entry name" value="FN3"/>
    <property type="match status" value="2"/>
</dbReference>
<reference evidence="16" key="1">
    <citation type="journal article" date="2023" name="bioRxiv">
        <title>Scaffold-level genome assemblies of two parasitoid biocontrol wasps reveal the parthenogenesis mechanism and an associated novel virus.</title>
        <authorList>
            <person name="Inwood S."/>
            <person name="Skelly J."/>
            <person name="Guhlin J."/>
            <person name="Harrop T."/>
            <person name="Goldson S."/>
            <person name="Dearden P."/>
        </authorList>
    </citation>
    <scope>NUCLEOTIDE SEQUENCE</scope>
    <source>
        <strain evidence="16">Irish</strain>
        <tissue evidence="16">Whole body</tissue>
    </source>
</reference>
<comment type="subcellular location">
    <subcellularLocation>
        <location evidence="1">Membrane</location>
        <topology evidence="1">Single-pass membrane protein</topology>
    </subcellularLocation>
</comment>
<dbReference type="PROSITE" id="PS50853">
    <property type="entry name" value="FN3"/>
    <property type="match status" value="2"/>
</dbReference>
<dbReference type="GO" id="GO:0005886">
    <property type="term" value="C:plasma membrane"/>
    <property type="evidence" value="ECO:0007669"/>
    <property type="project" value="TreeGrafter"/>
</dbReference>
<dbReference type="GO" id="GO:0009653">
    <property type="term" value="P:anatomical structure morphogenesis"/>
    <property type="evidence" value="ECO:0007669"/>
    <property type="project" value="UniProtKB-ARBA"/>
</dbReference>
<feature type="domain" description="Ig-like" evidence="14">
    <location>
        <begin position="431"/>
        <end position="522"/>
    </location>
</feature>
<feature type="domain" description="Ig-like" evidence="14">
    <location>
        <begin position="9"/>
        <end position="135"/>
    </location>
</feature>
<keyword evidence="10" id="KW-0393">Immunoglobulin domain</keyword>
<accession>A0AA39C6D5</accession>
<evidence type="ECO:0000256" key="3">
    <source>
        <dbReference type="ARBA" id="ARBA00022729"/>
    </source>
</evidence>
<dbReference type="InterPro" id="IPR036179">
    <property type="entry name" value="Ig-like_dom_sf"/>
</dbReference>
<evidence type="ECO:0000256" key="7">
    <source>
        <dbReference type="ARBA" id="ARBA00023136"/>
    </source>
</evidence>
<feature type="domain" description="Ig-like" evidence="14">
    <location>
        <begin position="232"/>
        <end position="321"/>
    </location>
</feature>
<feature type="chain" id="PRO_5041241154" description="Fasciclin 2" evidence="13">
    <location>
        <begin position="26"/>
        <end position="889"/>
    </location>
</feature>
<keyword evidence="4" id="KW-0677">Repeat</keyword>
<keyword evidence="6 12" id="KW-1133">Transmembrane helix</keyword>
<dbReference type="GO" id="GO:0007156">
    <property type="term" value="P:homophilic cell adhesion via plasma membrane adhesion molecules"/>
    <property type="evidence" value="ECO:0007669"/>
    <property type="project" value="TreeGrafter"/>
</dbReference>
<comment type="caution">
    <text evidence="16">The sequence shown here is derived from an EMBL/GenBank/DDBJ whole genome shotgun (WGS) entry which is preliminary data.</text>
</comment>
<dbReference type="PANTHER" id="PTHR45080">
    <property type="entry name" value="CONTACTIN 5"/>
    <property type="match status" value="1"/>
</dbReference>
<sequence>MASLSSGRPAVVAILSLLLLHLAWTNGESGQLEIFPNGETISKASGTQMMLTCRPRGENPELVNNMQWRDPLDRVVETQAHYASSGYADPKMYTIPLRPDGSLTLVFAPLTEELAGRYTCVAIYASTETLNKTVTVETIDAISFKDAPAYQYPILGKEFKIKCQVSARPAPSVTWQRGPEVISTNDHYIIETHALKINKVELSDEGAYTCRAEVISTGEYKDRIIQIEVHEPPVIEEKHGTIEIIEGRNADIECIARGKPPPDYSWIEALTKKNLSIADRFSVDGRSGILTITNVQRTDAGEYQCIASNAAGEATDNVRIDVIGKPKIMEFTNRTVAETKEVQITCRAFGRPPPEVSFRKQTLMKPFTKGIQSNDDRIEFTATTNNANSETLGVLTIRDVLRSDDGIYECIAKNKVASAYLNGHLTVEFPPSFALMENRTIYAWEQKPVNLTCIAESIPNATIRWTIGNIPLDDTDVKEFKIIGNGPTSTLSLIPRDRRYYKHYKCHAQNIHGERTHTIELREAQRPSKIQQARMSEITATTIAFNIVPPPSEPELPIRMIVIEYKEEQQPWLLARNKTFTLNSPYVLENLKPQTTYDFRFQARNDVGGGEWGANQIQTTPVRTSPNPPKVQKRVLNSDYDTSLYASQYEIHWIVPLDNGEPIDMYEIRNCEVKRISGEWQIQESTCKSETMKGHRSDYWLKDLTPDTFYQADVKAHNAFGYGKPGVVQFKTARATTTAVLQKAPLISSAAIIGIVIALIFILIVIVDIICCCAHNTGIIYYICERSRRKPVDEEDSKLGSLYGWRFPLPYCDQKMANVAGVTAIQDSGSGKNTIKLVKHTAIEEKEPLKEEKKITPIIDSGLRRETSITFDGKRSISKTGFVGKDSAV</sequence>
<dbReference type="SMART" id="SM00408">
    <property type="entry name" value="IGc2"/>
    <property type="match status" value="4"/>
</dbReference>
<dbReference type="InterPro" id="IPR036116">
    <property type="entry name" value="FN3_sf"/>
</dbReference>
<evidence type="ECO:0000256" key="2">
    <source>
        <dbReference type="ARBA" id="ARBA00022692"/>
    </source>
</evidence>
<dbReference type="CDD" id="cd00096">
    <property type="entry name" value="Ig"/>
    <property type="match status" value="2"/>
</dbReference>
<evidence type="ECO:0000256" key="13">
    <source>
        <dbReference type="SAM" id="SignalP"/>
    </source>
</evidence>
<organism evidence="16 17">
    <name type="scientific">Microctonus aethiopoides</name>
    <dbReference type="NCBI Taxonomy" id="144406"/>
    <lineage>
        <taxon>Eukaryota</taxon>
        <taxon>Metazoa</taxon>
        <taxon>Ecdysozoa</taxon>
        <taxon>Arthropoda</taxon>
        <taxon>Hexapoda</taxon>
        <taxon>Insecta</taxon>
        <taxon>Pterygota</taxon>
        <taxon>Neoptera</taxon>
        <taxon>Endopterygota</taxon>
        <taxon>Hymenoptera</taxon>
        <taxon>Apocrita</taxon>
        <taxon>Ichneumonoidea</taxon>
        <taxon>Braconidae</taxon>
        <taxon>Euphorinae</taxon>
        <taxon>Microctonus</taxon>
    </lineage>
</organism>
<feature type="compositionally biased region" description="Polar residues" evidence="11">
    <location>
        <begin position="615"/>
        <end position="625"/>
    </location>
</feature>
<dbReference type="InterPro" id="IPR013098">
    <property type="entry name" value="Ig_I-set"/>
</dbReference>
<dbReference type="PROSITE" id="PS50835">
    <property type="entry name" value="IG_LIKE"/>
    <property type="match status" value="5"/>
</dbReference>
<dbReference type="InterPro" id="IPR013783">
    <property type="entry name" value="Ig-like_fold"/>
</dbReference>
<feature type="signal peptide" evidence="13">
    <location>
        <begin position="1"/>
        <end position="25"/>
    </location>
</feature>
<dbReference type="Pfam" id="PF07679">
    <property type="entry name" value="I-set"/>
    <property type="match status" value="1"/>
</dbReference>
<evidence type="ECO:0000313" key="17">
    <source>
        <dbReference type="Proteomes" id="UP001168990"/>
    </source>
</evidence>
<gene>
    <name evidence="16" type="ORF">PV328_009332</name>
</gene>
<evidence type="ECO:0000256" key="1">
    <source>
        <dbReference type="ARBA" id="ARBA00004167"/>
    </source>
</evidence>
<dbReference type="SMART" id="SM00409">
    <property type="entry name" value="IG"/>
    <property type="match status" value="5"/>
</dbReference>
<dbReference type="InterPro" id="IPR003961">
    <property type="entry name" value="FN3_dom"/>
</dbReference>
<dbReference type="InterPro" id="IPR007110">
    <property type="entry name" value="Ig-like_dom"/>
</dbReference>
<name>A0AA39C6D5_9HYME</name>
<keyword evidence="8" id="KW-1015">Disulfide bond</keyword>
<feature type="transmembrane region" description="Helical" evidence="12">
    <location>
        <begin position="750"/>
        <end position="783"/>
    </location>
</feature>
<keyword evidence="3 13" id="KW-0732">Signal</keyword>
<keyword evidence="17" id="KW-1185">Reference proteome</keyword>
<proteinExistence type="predicted"/>
<dbReference type="InterPro" id="IPR003598">
    <property type="entry name" value="Ig_sub2"/>
</dbReference>
<feature type="domain" description="Fibronectin type-III" evidence="15">
    <location>
        <begin position="627"/>
        <end position="736"/>
    </location>
</feature>
<evidence type="ECO:0000256" key="12">
    <source>
        <dbReference type="SAM" id="Phobius"/>
    </source>
</evidence>
<evidence type="ECO:0000256" key="5">
    <source>
        <dbReference type="ARBA" id="ARBA00022889"/>
    </source>
</evidence>
<evidence type="ECO:0000256" key="9">
    <source>
        <dbReference type="ARBA" id="ARBA00023180"/>
    </source>
</evidence>
<dbReference type="InterPro" id="IPR009138">
    <property type="entry name" value="Neural_cell_adh"/>
</dbReference>
<dbReference type="CDD" id="cd00063">
    <property type="entry name" value="FN3"/>
    <property type="match status" value="2"/>
</dbReference>
<dbReference type="PANTHER" id="PTHR45080:SF8">
    <property type="entry name" value="IG-LIKE DOMAIN-CONTAINING PROTEIN"/>
    <property type="match status" value="1"/>
</dbReference>
<evidence type="ECO:0000256" key="8">
    <source>
        <dbReference type="ARBA" id="ARBA00023157"/>
    </source>
</evidence>
<dbReference type="SUPFAM" id="SSF49265">
    <property type="entry name" value="Fibronectin type III"/>
    <property type="match status" value="1"/>
</dbReference>
<protein>
    <recommendedName>
        <fullName evidence="18">Fasciclin 2</fullName>
    </recommendedName>
</protein>
<evidence type="ECO:0000256" key="10">
    <source>
        <dbReference type="ARBA" id="ARBA00023319"/>
    </source>
</evidence>
<dbReference type="AlphaFoldDB" id="A0AA39C6D5"/>